<keyword evidence="8" id="KW-0458">Lysosome</keyword>
<dbReference type="GO" id="GO:0005765">
    <property type="term" value="C:lysosomal membrane"/>
    <property type="evidence" value="ECO:0007669"/>
    <property type="project" value="UniProtKB-SubCell"/>
</dbReference>
<dbReference type="PANTHER" id="PTHR11506">
    <property type="entry name" value="LYSOSOME-ASSOCIATED MEMBRANE GLYCOPROTEIN"/>
    <property type="match status" value="1"/>
</dbReference>
<proteinExistence type="inferred from homology"/>
<evidence type="ECO:0000256" key="10">
    <source>
        <dbReference type="SAM" id="Phobius"/>
    </source>
</evidence>
<dbReference type="PRINTS" id="PR00336">
    <property type="entry name" value="LYSASSOCTDMP"/>
</dbReference>
<accession>A0A6P6PP42</accession>
<keyword evidence="7" id="KW-0325">Glycoprotein</keyword>
<dbReference type="GO" id="GO:0005886">
    <property type="term" value="C:plasma membrane"/>
    <property type="evidence" value="ECO:0007669"/>
    <property type="project" value="TreeGrafter"/>
</dbReference>
<evidence type="ECO:0000256" key="1">
    <source>
        <dbReference type="ARBA" id="ARBA00004530"/>
    </source>
</evidence>
<feature type="domain" description="Lysosome-associated membrane glycoprotein 2-like luminal" evidence="11">
    <location>
        <begin position="124"/>
        <end position="264"/>
    </location>
</feature>
<protein>
    <submittedName>
        <fullName evidence="13">Macrosialin</fullName>
    </submittedName>
</protein>
<dbReference type="Pfam" id="PF01299">
    <property type="entry name" value="Lamp2-like_luminal"/>
    <property type="match status" value="1"/>
</dbReference>
<feature type="transmembrane region" description="Helical" evidence="10">
    <location>
        <begin position="45"/>
        <end position="67"/>
    </location>
</feature>
<dbReference type="InterPro" id="IPR048528">
    <property type="entry name" value="Lamp2-like_luminal"/>
</dbReference>
<dbReference type="InterPro" id="IPR002000">
    <property type="entry name" value="Lysosome-assoc_membr_glycop"/>
</dbReference>
<dbReference type="OrthoDB" id="9428839at2759"/>
<dbReference type="PANTHER" id="PTHR11506:SF2">
    <property type="entry name" value="MACROSIALIN"/>
    <property type="match status" value="1"/>
</dbReference>
<evidence type="ECO:0000256" key="4">
    <source>
        <dbReference type="ARBA" id="ARBA00022753"/>
    </source>
</evidence>
<dbReference type="CTD" id="968"/>
<keyword evidence="12" id="KW-1185">Reference proteome</keyword>
<dbReference type="GO" id="GO:0072594">
    <property type="term" value="P:establishment of protein localization to organelle"/>
    <property type="evidence" value="ECO:0007669"/>
    <property type="project" value="TreeGrafter"/>
</dbReference>
<evidence type="ECO:0000256" key="5">
    <source>
        <dbReference type="ARBA" id="ARBA00022989"/>
    </source>
</evidence>
<name>A0A6P6PP42_CARAU</name>
<dbReference type="Gene3D" id="2.40.160.110">
    <property type="match status" value="1"/>
</dbReference>
<evidence type="ECO:0000256" key="8">
    <source>
        <dbReference type="PROSITE-ProRule" id="PRU00740"/>
    </source>
</evidence>
<feature type="region of interest" description="Disordered" evidence="9">
    <location>
        <begin position="65"/>
        <end position="117"/>
    </location>
</feature>
<organism evidence="12 13">
    <name type="scientific">Carassius auratus</name>
    <name type="common">Goldfish</name>
    <dbReference type="NCBI Taxonomy" id="7957"/>
    <lineage>
        <taxon>Eukaryota</taxon>
        <taxon>Metazoa</taxon>
        <taxon>Chordata</taxon>
        <taxon>Craniata</taxon>
        <taxon>Vertebrata</taxon>
        <taxon>Euteleostomi</taxon>
        <taxon>Actinopterygii</taxon>
        <taxon>Neopterygii</taxon>
        <taxon>Teleostei</taxon>
        <taxon>Ostariophysi</taxon>
        <taxon>Cypriniformes</taxon>
        <taxon>Cyprinidae</taxon>
        <taxon>Cyprininae</taxon>
        <taxon>Carassius</taxon>
    </lineage>
</organism>
<keyword evidence="4" id="KW-0967">Endosome</keyword>
<keyword evidence="2 8" id="KW-0812">Transmembrane</keyword>
<evidence type="ECO:0000256" key="9">
    <source>
        <dbReference type="SAM" id="MobiDB-lite"/>
    </source>
</evidence>
<dbReference type="KEGG" id="caua:113105584"/>
<feature type="compositionally biased region" description="Low complexity" evidence="9">
    <location>
        <begin position="74"/>
        <end position="112"/>
    </location>
</feature>
<keyword evidence="6 8" id="KW-0472">Membrane</keyword>
<evidence type="ECO:0000313" key="12">
    <source>
        <dbReference type="Proteomes" id="UP000515129"/>
    </source>
</evidence>
<reference evidence="13" key="1">
    <citation type="submission" date="2025-08" db="UniProtKB">
        <authorList>
            <consortium name="RefSeq"/>
        </authorList>
    </citation>
    <scope>IDENTIFICATION</scope>
    <source>
        <strain evidence="13">Wakin</strain>
        <tissue evidence="13">Muscle</tissue>
    </source>
</reference>
<evidence type="ECO:0000256" key="7">
    <source>
        <dbReference type="ARBA" id="ARBA00023180"/>
    </source>
</evidence>
<feature type="transmembrane region" description="Helical" evidence="10">
    <location>
        <begin position="284"/>
        <end position="305"/>
    </location>
</feature>
<evidence type="ECO:0000259" key="11">
    <source>
        <dbReference type="Pfam" id="PF01299"/>
    </source>
</evidence>
<comment type="similarity">
    <text evidence="8">Belongs to the LAMP family.</text>
</comment>
<sequence>MWFCFRQKTAVCDRLSTPDTRATLEHTIQQVFCVRYIGIRAKMKYELLLIVLCMAATALTSGEYSLASDPSQNTATSKPPTTTSKPTTTTSKPTTTTSKPTTTTLGPKTTTPIPSPTPPTKLVVGHYNFSLDGKLCSMIDLAIGIHVRNGTVNDTFIVQPHKTAVTGECGDKASVITLSFTEGQFILKFRHNETIKKVYVELVEYDLTYAFKTGESIEYSGKNESLELFSVEPGHSYSCQSVMLNMGSGVSLDLTHTKFQAFVFKNNEFGPSELCKADQPNYRVAIAVSIILILLIIIVVIFFLIRKKQRTDGYQSL</sequence>
<dbReference type="PROSITE" id="PS51407">
    <property type="entry name" value="LAMP_3"/>
    <property type="match status" value="1"/>
</dbReference>
<evidence type="ECO:0000313" key="13">
    <source>
        <dbReference type="RefSeq" id="XP_026122517.1"/>
    </source>
</evidence>
<comment type="caution">
    <text evidence="8">Lacks conserved residue(s) required for the propagation of feature annotation.</text>
</comment>
<gene>
    <name evidence="13" type="primary">cd68</name>
</gene>
<dbReference type="RefSeq" id="XP_026122517.1">
    <property type="nucleotide sequence ID" value="XM_026266732.1"/>
</dbReference>
<dbReference type="AlphaFoldDB" id="A0A6P6PP42"/>
<evidence type="ECO:0000256" key="6">
    <source>
        <dbReference type="ARBA" id="ARBA00023136"/>
    </source>
</evidence>
<comment type="subcellular location">
    <subcellularLocation>
        <location evidence="1">Endosome membrane</location>
        <topology evidence="1">Single-pass type I membrane protein</topology>
    </subcellularLocation>
    <subcellularLocation>
        <location evidence="8">Lysosome membrane</location>
        <topology evidence="8">Single-pass type I membrane protein</topology>
    </subcellularLocation>
</comment>
<dbReference type="Proteomes" id="UP000515129">
    <property type="component" value="Chromosome 7"/>
</dbReference>
<keyword evidence="5 10" id="KW-1133">Transmembrane helix</keyword>
<evidence type="ECO:0000256" key="3">
    <source>
        <dbReference type="ARBA" id="ARBA00022729"/>
    </source>
</evidence>
<dbReference type="GO" id="GO:0031902">
    <property type="term" value="C:late endosome membrane"/>
    <property type="evidence" value="ECO:0007669"/>
    <property type="project" value="TreeGrafter"/>
</dbReference>
<keyword evidence="3" id="KW-0732">Signal</keyword>
<evidence type="ECO:0000256" key="2">
    <source>
        <dbReference type="ARBA" id="ARBA00022692"/>
    </source>
</evidence>